<evidence type="ECO:0000256" key="5">
    <source>
        <dbReference type="ARBA" id="ARBA00022801"/>
    </source>
</evidence>
<evidence type="ECO:0000256" key="7">
    <source>
        <dbReference type="ARBA" id="ARBA00023098"/>
    </source>
</evidence>
<feature type="chain" id="PRO_5042913742" description="GDSL esterase/lipase" evidence="8">
    <location>
        <begin position="25"/>
        <end position="382"/>
    </location>
</feature>
<dbReference type="GO" id="GO:0016042">
    <property type="term" value="P:lipid catabolic process"/>
    <property type="evidence" value="ECO:0007669"/>
    <property type="project" value="UniProtKB-KW"/>
</dbReference>
<dbReference type="Pfam" id="PF00657">
    <property type="entry name" value="Lipase_GDSL"/>
    <property type="match status" value="1"/>
</dbReference>
<keyword evidence="6" id="KW-0442">Lipid degradation</keyword>
<evidence type="ECO:0000256" key="6">
    <source>
        <dbReference type="ARBA" id="ARBA00022963"/>
    </source>
</evidence>
<comment type="subcellular location">
    <subcellularLocation>
        <location evidence="1">Secreted</location>
    </subcellularLocation>
</comment>
<comment type="similarity">
    <text evidence="2">Belongs to the 'GDSL' lipolytic enzyme family.</text>
</comment>
<dbReference type="CDD" id="cd01837">
    <property type="entry name" value="SGNH_plant_lipase_like"/>
    <property type="match status" value="1"/>
</dbReference>
<dbReference type="EMBL" id="CP144691">
    <property type="protein sequence ID" value="WVY93703.1"/>
    <property type="molecule type" value="Genomic_DNA"/>
</dbReference>
<gene>
    <name evidence="9" type="ORF">V8G54_032791</name>
</gene>
<evidence type="ECO:0008006" key="11">
    <source>
        <dbReference type="Google" id="ProtNLM"/>
    </source>
</evidence>
<evidence type="ECO:0000256" key="3">
    <source>
        <dbReference type="ARBA" id="ARBA00022525"/>
    </source>
</evidence>
<dbReference type="Proteomes" id="UP001374535">
    <property type="component" value="Chromosome 10"/>
</dbReference>
<sequence>MKVMNMNIVVMVVIVGVGLWSVRGGAQQAPCYFIFGDSSADSGNNNNLWSYAKADYLPYGIDFLFGPTGRFSNGKTTVDIIAERLGFSSYIAPFSRASNTDIFSGVNYASAGAGISDETGQHLGSRTSFRGQVQNHIRTVSYMLNLLRDANRTEVYLKRCIYSIGIGSEDYLNNYFLTQLYRAGTQYPPDRFADLLAQQYAQFLRVLYNYGARKMVLFGVAPIGCSPYALAQNSPDGRTCVETLNSPIQLFNSRVRSMVDQLNTQLPNARLTYINVYGIFQDMISNPSSFGNYLSVVILLRSGVVEFSGFRVVNAGCCRVGRNSGRVTCLPLQQPCSNRNEVMYFDAYNPSEAANTIIGRRAFNAQSSSDAYPVDISTLNRS</sequence>
<accession>A0AAQ3RI89</accession>
<protein>
    <recommendedName>
        <fullName evidence="11">GDSL esterase/lipase</fullName>
    </recommendedName>
</protein>
<proteinExistence type="inferred from homology"/>
<evidence type="ECO:0000256" key="4">
    <source>
        <dbReference type="ARBA" id="ARBA00022729"/>
    </source>
</evidence>
<dbReference type="PANTHER" id="PTHR45650">
    <property type="entry name" value="GDSL-LIKE LIPASE/ACYLHYDROLASE-RELATED"/>
    <property type="match status" value="1"/>
</dbReference>
<dbReference type="PANTHER" id="PTHR45650:SF77">
    <property type="entry name" value="GDSL-LIKE LIPASE_ACYLHYDROLASE"/>
    <property type="match status" value="1"/>
</dbReference>
<keyword evidence="4 8" id="KW-0732">Signal</keyword>
<keyword evidence="7" id="KW-0443">Lipid metabolism</keyword>
<evidence type="ECO:0000313" key="10">
    <source>
        <dbReference type="Proteomes" id="UP001374535"/>
    </source>
</evidence>
<keyword evidence="3" id="KW-0964">Secreted</keyword>
<organism evidence="9 10">
    <name type="scientific">Vigna mungo</name>
    <name type="common">Black gram</name>
    <name type="synonym">Phaseolus mungo</name>
    <dbReference type="NCBI Taxonomy" id="3915"/>
    <lineage>
        <taxon>Eukaryota</taxon>
        <taxon>Viridiplantae</taxon>
        <taxon>Streptophyta</taxon>
        <taxon>Embryophyta</taxon>
        <taxon>Tracheophyta</taxon>
        <taxon>Spermatophyta</taxon>
        <taxon>Magnoliopsida</taxon>
        <taxon>eudicotyledons</taxon>
        <taxon>Gunneridae</taxon>
        <taxon>Pentapetalae</taxon>
        <taxon>rosids</taxon>
        <taxon>fabids</taxon>
        <taxon>Fabales</taxon>
        <taxon>Fabaceae</taxon>
        <taxon>Papilionoideae</taxon>
        <taxon>50 kb inversion clade</taxon>
        <taxon>NPAAA clade</taxon>
        <taxon>indigoferoid/millettioid clade</taxon>
        <taxon>Phaseoleae</taxon>
        <taxon>Vigna</taxon>
    </lineage>
</organism>
<feature type="signal peptide" evidence="8">
    <location>
        <begin position="1"/>
        <end position="24"/>
    </location>
</feature>
<reference evidence="9 10" key="1">
    <citation type="journal article" date="2023" name="Life. Sci Alliance">
        <title>Evolutionary insights into 3D genome organization and epigenetic landscape of Vigna mungo.</title>
        <authorList>
            <person name="Junaid A."/>
            <person name="Singh B."/>
            <person name="Bhatia S."/>
        </authorList>
    </citation>
    <scope>NUCLEOTIDE SEQUENCE [LARGE SCALE GENOMIC DNA]</scope>
    <source>
        <strain evidence="9">Urdbean</strain>
    </source>
</reference>
<evidence type="ECO:0000313" key="9">
    <source>
        <dbReference type="EMBL" id="WVY93703.1"/>
    </source>
</evidence>
<dbReference type="InterPro" id="IPR036514">
    <property type="entry name" value="SGNH_hydro_sf"/>
</dbReference>
<keyword evidence="5" id="KW-0378">Hydrolase</keyword>
<name>A0AAQ3RI89_VIGMU</name>
<dbReference type="InterPro" id="IPR001087">
    <property type="entry name" value="GDSL"/>
</dbReference>
<dbReference type="GO" id="GO:0005576">
    <property type="term" value="C:extracellular region"/>
    <property type="evidence" value="ECO:0007669"/>
    <property type="project" value="UniProtKB-SubCell"/>
</dbReference>
<keyword evidence="10" id="KW-1185">Reference proteome</keyword>
<evidence type="ECO:0000256" key="1">
    <source>
        <dbReference type="ARBA" id="ARBA00004613"/>
    </source>
</evidence>
<evidence type="ECO:0000256" key="8">
    <source>
        <dbReference type="SAM" id="SignalP"/>
    </source>
</evidence>
<evidence type="ECO:0000256" key="2">
    <source>
        <dbReference type="ARBA" id="ARBA00008668"/>
    </source>
</evidence>
<dbReference type="InterPro" id="IPR035669">
    <property type="entry name" value="SGNH_plant_lipase-like"/>
</dbReference>
<dbReference type="AlphaFoldDB" id="A0AAQ3RI89"/>
<dbReference type="Gene3D" id="3.40.50.1110">
    <property type="entry name" value="SGNH hydrolase"/>
    <property type="match status" value="1"/>
</dbReference>
<dbReference type="InterPro" id="IPR051238">
    <property type="entry name" value="GDSL_esterase/lipase"/>
</dbReference>
<dbReference type="GO" id="GO:0016788">
    <property type="term" value="F:hydrolase activity, acting on ester bonds"/>
    <property type="evidence" value="ECO:0007669"/>
    <property type="project" value="InterPro"/>
</dbReference>